<proteinExistence type="predicted"/>
<feature type="domain" description="OmpA-like" evidence="5">
    <location>
        <begin position="105"/>
        <end position="223"/>
    </location>
</feature>
<dbReference type="OrthoDB" id="9782229at2"/>
<comment type="caution">
    <text evidence="6">The sequence shown here is derived from an EMBL/GenBank/DDBJ whole genome shotgun (WGS) entry which is preliminary data.</text>
</comment>
<dbReference type="CDD" id="cd07185">
    <property type="entry name" value="OmpA_C-like"/>
    <property type="match status" value="1"/>
</dbReference>
<dbReference type="Pfam" id="PF13488">
    <property type="entry name" value="Gly-zipper_Omp"/>
    <property type="match status" value="1"/>
</dbReference>
<dbReference type="PRINTS" id="PR01021">
    <property type="entry name" value="OMPADOMAIN"/>
</dbReference>
<protein>
    <submittedName>
        <fullName evidence="6">OmpA family protein</fullName>
    </submittedName>
</protein>
<evidence type="ECO:0000256" key="4">
    <source>
        <dbReference type="PROSITE-ProRule" id="PRU00473"/>
    </source>
</evidence>
<evidence type="ECO:0000256" key="3">
    <source>
        <dbReference type="ARBA" id="ARBA00023237"/>
    </source>
</evidence>
<dbReference type="RefSeq" id="WP_117160069.1">
    <property type="nucleotide sequence ID" value="NZ_QVID01000002.1"/>
</dbReference>
<sequence length="237" mass="24898">MRQTLKQISIIGLTALFLTAFTNCEAVKNANNKQKGAVIGATGGAVLGAILGNNIGKGGNGELGAVIGGVAGGAAGVIIGNKMDKQAQKIETEIPGAQVERVDDGIVVTFDENSGVYFDTEKYNINAASQATLDKLANVLREYPDTDVLVVGHTDSTGAEAYNMTLSKQRAQSVTNYFTQTKGLGNGRFTTNWFGEQTPVADNSTEAGRAQNRRVNVAIVPNEKMVDDAEQEAQGGN</sequence>
<organism evidence="6 7">
    <name type="scientific">Marixanthomonas ophiurae</name>
    <dbReference type="NCBI Taxonomy" id="387659"/>
    <lineage>
        <taxon>Bacteria</taxon>
        <taxon>Pseudomonadati</taxon>
        <taxon>Bacteroidota</taxon>
        <taxon>Flavobacteriia</taxon>
        <taxon>Flavobacteriales</taxon>
        <taxon>Flavobacteriaceae</taxon>
        <taxon>Marixanthomonas</taxon>
    </lineage>
</organism>
<evidence type="ECO:0000313" key="7">
    <source>
        <dbReference type="Proteomes" id="UP000261082"/>
    </source>
</evidence>
<dbReference type="PANTHER" id="PTHR30329">
    <property type="entry name" value="STATOR ELEMENT OF FLAGELLAR MOTOR COMPLEX"/>
    <property type="match status" value="1"/>
</dbReference>
<evidence type="ECO:0000256" key="2">
    <source>
        <dbReference type="ARBA" id="ARBA00023136"/>
    </source>
</evidence>
<dbReference type="InterPro" id="IPR006664">
    <property type="entry name" value="OMP_bac"/>
</dbReference>
<accession>A0A3E1Q7L3</accession>
<dbReference type="InterPro" id="IPR039567">
    <property type="entry name" value="Gly-zipper"/>
</dbReference>
<dbReference type="AlphaFoldDB" id="A0A3E1Q7L3"/>
<keyword evidence="3" id="KW-0998">Cell outer membrane</keyword>
<name>A0A3E1Q7L3_9FLAO</name>
<comment type="subcellular location">
    <subcellularLocation>
        <location evidence="1">Cell outer membrane</location>
    </subcellularLocation>
</comment>
<dbReference type="InterPro" id="IPR036737">
    <property type="entry name" value="OmpA-like_sf"/>
</dbReference>
<dbReference type="PROSITE" id="PS51123">
    <property type="entry name" value="OMPA_2"/>
    <property type="match status" value="1"/>
</dbReference>
<dbReference type="Gene3D" id="3.30.1330.60">
    <property type="entry name" value="OmpA-like domain"/>
    <property type="match status" value="1"/>
</dbReference>
<dbReference type="SUPFAM" id="SSF103088">
    <property type="entry name" value="OmpA-like"/>
    <property type="match status" value="1"/>
</dbReference>
<reference evidence="6 7" key="1">
    <citation type="journal article" date="2007" name="Int. J. Syst. Evol. Microbiol.">
        <title>Marixanthomonas ophiurae gen. nov., sp. nov., a marine bacterium of the family Flavobacteriaceae isolated from a deep-sea brittle star.</title>
        <authorList>
            <person name="Romanenko L.A."/>
            <person name="Uchino M."/>
            <person name="Frolova G.M."/>
            <person name="Mikhailov V.V."/>
        </authorList>
    </citation>
    <scope>NUCLEOTIDE SEQUENCE [LARGE SCALE GENOMIC DNA]</scope>
    <source>
        <strain evidence="6 7">KMM 3046</strain>
    </source>
</reference>
<dbReference type="InterPro" id="IPR050330">
    <property type="entry name" value="Bact_OuterMem_StrucFunc"/>
</dbReference>
<dbReference type="InterPro" id="IPR006665">
    <property type="entry name" value="OmpA-like"/>
</dbReference>
<dbReference type="Pfam" id="PF00691">
    <property type="entry name" value="OmpA"/>
    <property type="match status" value="1"/>
</dbReference>
<dbReference type="PANTHER" id="PTHR30329:SF21">
    <property type="entry name" value="LIPOPROTEIN YIAD-RELATED"/>
    <property type="match status" value="1"/>
</dbReference>
<keyword evidence="2 4" id="KW-0472">Membrane</keyword>
<keyword evidence="7" id="KW-1185">Reference proteome</keyword>
<dbReference type="Proteomes" id="UP000261082">
    <property type="component" value="Unassembled WGS sequence"/>
</dbReference>
<evidence type="ECO:0000259" key="5">
    <source>
        <dbReference type="PROSITE" id="PS51123"/>
    </source>
</evidence>
<evidence type="ECO:0000313" key="6">
    <source>
        <dbReference type="EMBL" id="RFN58121.1"/>
    </source>
</evidence>
<dbReference type="EMBL" id="QVID01000002">
    <property type="protein sequence ID" value="RFN58121.1"/>
    <property type="molecule type" value="Genomic_DNA"/>
</dbReference>
<evidence type="ECO:0000256" key="1">
    <source>
        <dbReference type="ARBA" id="ARBA00004442"/>
    </source>
</evidence>
<gene>
    <name evidence="6" type="ORF">DZ858_12850</name>
</gene>
<dbReference type="GO" id="GO:0009279">
    <property type="term" value="C:cell outer membrane"/>
    <property type="evidence" value="ECO:0007669"/>
    <property type="project" value="UniProtKB-SubCell"/>
</dbReference>